<dbReference type="Proteomes" id="UP000319817">
    <property type="component" value="Chromosome"/>
</dbReference>
<sequence>MRVPSGVLNIGGSVTAGCLYLRDLKSYFASLKAGGFCQRAIGSFPAIQVAHRDSRARPPERESVRLEQDGRVVRILAAVPRLDRYG</sequence>
<dbReference type="EMBL" id="CP036526">
    <property type="protein sequence ID" value="QDT08187.1"/>
    <property type="molecule type" value="Genomic_DNA"/>
</dbReference>
<evidence type="ECO:0000313" key="1">
    <source>
        <dbReference type="EMBL" id="QDT08187.1"/>
    </source>
</evidence>
<name>A0A517NM28_9BACT</name>
<proteinExistence type="predicted"/>
<protein>
    <submittedName>
        <fullName evidence="1">Uncharacterized protein</fullName>
    </submittedName>
</protein>
<dbReference type="PROSITE" id="PS51257">
    <property type="entry name" value="PROKAR_LIPOPROTEIN"/>
    <property type="match status" value="1"/>
</dbReference>
<dbReference type="AlphaFoldDB" id="A0A517NM28"/>
<accession>A0A517NM28</accession>
<keyword evidence="2" id="KW-1185">Reference proteome</keyword>
<evidence type="ECO:0000313" key="2">
    <source>
        <dbReference type="Proteomes" id="UP000319817"/>
    </source>
</evidence>
<organism evidence="1 2">
    <name type="scientific">Stieleria marina</name>
    <dbReference type="NCBI Taxonomy" id="1930275"/>
    <lineage>
        <taxon>Bacteria</taxon>
        <taxon>Pseudomonadati</taxon>
        <taxon>Planctomycetota</taxon>
        <taxon>Planctomycetia</taxon>
        <taxon>Pirellulales</taxon>
        <taxon>Pirellulaceae</taxon>
        <taxon>Stieleria</taxon>
    </lineage>
</organism>
<reference evidence="1 2" key="1">
    <citation type="submission" date="2019-02" db="EMBL/GenBank/DDBJ databases">
        <title>Deep-cultivation of Planctomycetes and their phenomic and genomic characterization uncovers novel biology.</title>
        <authorList>
            <person name="Wiegand S."/>
            <person name="Jogler M."/>
            <person name="Boedeker C."/>
            <person name="Pinto D."/>
            <person name="Vollmers J."/>
            <person name="Rivas-Marin E."/>
            <person name="Kohn T."/>
            <person name="Peeters S.H."/>
            <person name="Heuer A."/>
            <person name="Rast P."/>
            <person name="Oberbeckmann S."/>
            <person name="Bunk B."/>
            <person name="Jeske O."/>
            <person name="Meyerdierks A."/>
            <person name="Storesund J.E."/>
            <person name="Kallscheuer N."/>
            <person name="Luecker S."/>
            <person name="Lage O.M."/>
            <person name="Pohl T."/>
            <person name="Merkel B.J."/>
            <person name="Hornburger P."/>
            <person name="Mueller R.-W."/>
            <person name="Bruemmer F."/>
            <person name="Labrenz M."/>
            <person name="Spormann A.M."/>
            <person name="Op den Camp H."/>
            <person name="Overmann J."/>
            <person name="Amann R."/>
            <person name="Jetten M.S.M."/>
            <person name="Mascher T."/>
            <person name="Medema M.H."/>
            <person name="Devos D.P."/>
            <person name="Kaster A.-K."/>
            <person name="Ovreas L."/>
            <person name="Rohde M."/>
            <person name="Galperin M.Y."/>
            <person name="Jogler C."/>
        </authorList>
    </citation>
    <scope>NUCLEOTIDE SEQUENCE [LARGE SCALE GENOMIC DNA]</scope>
    <source>
        <strain evidence="1 2">K23_9</strain>
    </source>
</reference>
<gene>
    <name evidence="1" type="ORF">K239x_01200</name>
</gene>